<reference evidence="2 3" key="1">
    <citation type="journal article" date="2013" name="BMC Genomics">
        <title>Reconstruction of the lipid metabolism for the microalga Monoraphidium neglectum from its genome sequence reveals characteristics suitable for biofuel production.</title>
        <authorList>
            <person name="Bogen C."/>
            <person name="Al-Dilaimi A."/>
            <person name="Albersmeier A."/>
            <person name="Wichmann J."/>
            <person name="Grundmann M."/>
            <person name="Rupp O."/>
            <person name="Lauersen K.J."/>
            <person name="Blifernez-Klassen O."/>
            <person name="Kalinowski J."/>
            <person name="Goesmann A."/>
            <person name="Mussgnug J.H."/>
            <person name="Kruse O."/>
        </authorList>
    </citation>
    <scope>NUCLEOTIDE SEQUENCE [LARGE SCALE GENOMIC DNA]</scope>
    <source>
        <strain evidence="2 3">SAG 48.87</strain>
    </source>
</reference>
<dbReference type="GeneID" id="25727742"/>
<dbReference type="InterPro" id="IPR003421">
    <property type="entry name" value="Opine_DH"/>
</dbReference>
<dbReference type="InterPro" id="IPR036291">
    <property type="entry name" value="NAD(P)-bd_dom_sf"/>
</dbReference>
<sequence>MTSLVRDLNIVVCGVGAEVAGGAIHVTSTSGASARGLVAGVNADAAAVVPGADAIIISLPGPAVAPMLAELAPHLAAHQLVLLLRGMGPANYMAFSKAAEAAQGPGTPLPFFAATKALPWDCCALSPGCVVVSGGPMARAVPVAAAPGAPAAARAALPQLLGGLFPGTVFELHDTPLDTVLGIAYGLELNALVRPAIMYGTWAEWDGSPLAAPPRFYRDASPAAAAAVDGLAADARAVVSALCGALRVPMPKGIAAGPRAVLAVTCRGQIADTSTTLSALRTNAALERVEHPMCAAAGGGWLPDFSSAPLSEDLPCGLVPVRGVAEILGVETPWLDRVIGWAQRVTGREWLVGGRLAGRDVAWSDAPQRFGARTLQALLVAAPAAAAKVVQPLPAGGTVSGALQGPVPPCSSPFAGISIVPSRA</sequence>
<dbReference type="InterPro" id="IPR051729">
    <property type="entry name" value="Opine/Lysopine_DH"/>
</dbReference>
<dbReference type="PANTHER" id="PTHR38015:SF1">
    <property type="entry name" value="OPINE DEHYDROGENASE DOMAIN-CONTAINING PROTEIN"/>
    <property type="match status" value="1"/>
</dbReference>
<keyword evidence="3" id="KW-1185">Reference proteome</keyword>
<dbReference type="GO" id="GO:0016491">
    <property type="term" value="F:oxidoreductase activity"/>
    <property type="evidence" value="ECO:0007669"/>
    <property type="project" value="InterPro"/>
</dbReference>
<dbReference type="Gene3D" id="3.40.50.720">
    <property type="entry name" value="NAD(P)-binding Rossmann-like Domain"/>
    <property type="match status" value="1"/>
</dbReference>
<feature type="domain" description="Opine dehydrogenase" evidence="1">
    <location>
        <begin position="189"/>
        <end position="345"/>
    </location>
</feature>
<evidence type="ECO:0000259" key="1">
    <source>
        <dbReference type="Pfam" id="PF02317"/>
    </source>
</evidence>
<dbReference type="EMBL" id="KK102589">
    <property type="protein sequence ID" value="KIY97393.1"/>
    <property type="molecule type" value="Genomic_DNA"/>
</dbReference>
<dbReference type="OrthoDB" id="547206at2759"/>
<proteinExistence type="predicted"/>
<dbReference type="Pfam" id="PF02317">
    <property type="entry name" value="Octopine_DH"/>
    <property type="match status" value="1"/>
</dbReference>
<gene>
    <name evidence="2" type="ORF">MNEG_10567</name>
</gene>
<dbReference type="AlphaFoldDB" id="A0A0D2KP13"/>
<dbReference type="PANTHER" id="PTHR38015">
    <property type="entry name" value="BLR6086 PROTEIN"/>
    <property type="match status" value="1"/>
</dbReference>
<dbReference type="InterPro" id="IPR008927">
    <property type="entry name" value="6-PGluconate_DH-like_C_sf"/>
</dbReference>
<dbReference type="KEGG" id="mng:MNEG_10567"/>
<protein>
    <recommendedName>
        <fullName evidence="1">Opine dehydrogenase domain-containing protein</fullName>
    </recommendedName>
</protein>
<dbReference type="RefSeq" id="XP_013896413.1">
    <property type="nucleotide sequence ID" value="XM_014040959.1"/>
</dbReference>
<dbReference type="SUPFAM" id="SSF51735">
    <property type="entry name" value="NAD(P)-binding Rossmann-fold domains"/>
    <property type="match status" value="1"/>
</dbReference>
<name>A0A0D2KP13_9CHLO</name>
<organism evidence="2 3">
    <name type="scientific">Monoraphidium neglectum</name>
    <dbReference type="NCBI Taxonomy" id="145388"/>
    <lineage>
        <taxon>Eukaryota</taxon>
        <taxon>Viridiplantae</taxon>
        <taxon>Chlorophyta</taxon>
        <taxon>core chlorophytes</taxon>
        <taxon>Chlorophyceae</taxon>
        <taxon>CS clade</taxon>
        <taxon>Sphaeropleales</taxon>
        <taxon>Selenastraceae</taxon>
        <taxon>Monoraphidium</taxon>
    </lineage>
</organism>
<evidence type="ECO:0000313" key="2">
    <source>
        <dbReference type="EMBL" id="KIY97393.1"/>
    </source>
</evidence>
<dbReference type="Proteomes" id="UP000054498">
    <property type="component" value="Unassembled WGS sequence"/>
</dbReference>
<dbReference type="InterPro" id="IPR013328">
    <property type="entry name" value="6PGD_dom2"/>
</dbReference>
<evidence type="ECO:0000313" key="3">
    <source>
        <dbReference type="Proteomes" id="UP000054498"/>
    </source>
</evidence>
<accession>A0A0D2KP13</accession>
<dbReference type="SUPFAM" id="SSF48179">
    <property type="entry name" value="6-phosphogluconate dehydrogenase C-terminal domain-like"/>
    <property type="match status" value="1"/>
</dbReference>
<dbReference type="Gene3D" id="1.10.1040.10">
    <property type="entry name" value="N-(1-d-carboxylethyl)-l-norvaline Dehydrogenase, domain 2"/>
    <property type="match status" value="1"/>
</dbReference>